<reference evidence="2" key="1">
    <citation type="submission" date="2014-03" db="EMBL/GenBank/DDBJ databases">
        <authorList>
            <person name="Casaregola S."/>
        </authorList>
    </citation>
    <scope>NUCLEOTIDE SEQUENCE [LARGE SCALE GENOMIC DNA]</scope>
    <source>
        <strain evidence="2">CLIB 918</strain>
    </source>
</reference>
<feature type="compositionally biased region" description="Polar residues" evidence="1">
    <location>
        <begin position="222"/>
        <end position="243"/>
    </location>
</feature>
<dbReference type="EMBL" id="CCBN010000006">
    <property type="protein sequence ID" value="CDO53929.1"/>
    <property type="molecule type" value="Genomic_DNA"/>
</dbReference>
<gene>
    <name evidence="2" type="ORF">BN980_GECA06s01951g</name>
</gene>
<proteinExistence type="predicted"/>
<organism evidence="2 3">
    <name type="scientific">Geotrichum candidum</name>
    <name type="common">Oospora lactis</name>
    <name type="synonym">Dipodascus geotrichum</name>
    <dbReference type="NCBI Taxonomy" id="1173061"/>
    <lineage>
        <taxon>Eukaryota</taxon>
        <taxon>Fungi</taxon>
        <taxon>Dikarya</taxon>
        <taxon>Ascomycota</taxon>
        <taxon>Saccharomycotina</taxon>
        <taxon>Dipodascomycetes</taxon>
        <taxon>Dipodascales</taxon>
        <taxon>Dipodascaceae</taxon>
        <taxon>Geotrichum</taxon>
    </lineage>
</organism>
<protein>
    <submittedName>
        <fullName evidence="2">Uncharacterized protein</fullName>
    </submittedName>
</protein>
<feature type="region of interest" description="Disordered" evidence="1">
    <location>
        <begin position="222"/>
        <end position="270"/>
    </location>
</feature>
<sequence length="415" mass="47807">MLQYLNDLDNQTGTTRSYTWYITELYDDDDDDDAPYIITKNLEETMHRNFKTFIKDRIGLIIPVGKTVLFANIVSRFIPTGISLNLKPLILLATDTTKIRENAFIISFCKLCMVAKASSVVIHLIDSIVSCVWTIQTLQTVCALMTLTMITIKTYWMIEWVEQIFTSAATKRVEKIKSKILDSELIVWLGQLVYQKSMVHSVNQSIGNIKQSCDNPNPSPIFANSKTTKKTQSFTRRCSSSSRKAFEVPPEEKSKPVNHSKKYSSSSSYAKGANSIDHVYYRADRLPPEFSQIKSTRLRALLLGLYFRILFGRHGRYIYKLDGIPCREKKRDWTELASSSIHFCFWVSNIIDCGKLEIVISQAEPKNIEYNKQKCKGDFGHVLKQRKLLHLGTKRKRIREDKDVKGEIEHKRIKH</sequence>
<comment type="caution">
    <text evidence="2">The sequence shown here is derived from an EMBL/GenBank/DDBJ whole genome shotgun (WGS) entry which is preliminary data.</text>
</comment>
<keyword evidence="3" id="KW-1185">Reference proteome</keyword>
<evidence type="ECO:0000256" key="1">
    <source>
        <dbReference type="SAM" id="MobiDB-lite"/>
    </source>
</evidence>
<evidence type="ECO:0000313" key="3">
    <source>
        <dbReference type="Proteomes" id="UP000242525"/>
    </source>
</evidence>
<feature type="compositionally biased region" description="Basic and acidic residues" evidence="1">
    <location>
        <begin position="244"/>
        <end position="255"/>
    </location>
</feature>
<accession>A0A0J9X9S9</accession>
<dbReference type="Proteomes" id="UP000242525">
    <property type="component" value="Unassembled WGS sequence"/>
</dbReference>
<name>A0A0J9X9S9_GEOCN</name>
<dbReference type="AlphaFoldDB" id="A0A0J9X9S9"/>
<evidence type="ECO:0000313" key="2">
    <source>
        <dbReference type="EMBL" id="CDO53929.1"/>
    </source>
</evidence>